<comment type="caution">
    <text evidence="1">The sequence shown here is derived from an EMBL/GenBank/DDBJ whole genome shotgun (WGS) entry which is preliminary data.</text>
</comment>
<gene>
    <name evidence="1" type="ORF">HNP84_009604</name>
</gene>
<dbReference type="AlphaFoldDB" id="A0A840PQ22"/>
<keyword evidence="2" id="KW-1185">Reference proteome</keyword>
<accession>A0A840PQ22</accession>
<reference evidence="1 2" key="1">
    <citation type="submission" date="2020-08" db="EMBL/GenBank/DDBJ databases">
        <title>Genomic Encyclopedia of Type Strains, Phase IV (KMG-IV): sequencing the most valuable type-strain genomes for metagenomic binning, comparative biology and taxonomic classification.</title>
        <authorList>
            <person name="Goeker M."/>
        </authorList>
    </citation>
    <scope>NUCLEOTIDE SEQUENCE [LARGE SCALE GENOMIC DNA]</scope>
    <source>
        <strain evidence="1 2">DSM 45615</strain>
    </source>
</reference>
<protein>
    <submittedName>
        <fullName evidence="1">Uncharacterized protein</fullName>
    </submittedName>
</protein>
<organism evidence="1 2">
    <name type="scientific">Thermocatellispora tengchongensis</name>
    <dbReference type="NCBI Taxonomy" id="1073253"/>
    <lineage>
        <taxon>Bacteria</taxon>
        <taxon>Bacillati</taxon>
        <taxon>Actinomycetota</taxon>
        <taxon>Actinomycetes</taxon>
        <taxon>Streptosporangiales</taxon>
        <taxon>Streptosporangiaceae</taxon>
        <taxon>Thermocatellispora</taxon>
    </lineage>
</organism>
<evidence type="ECO:0000313" key="1">
    <source>
        <dbReference type="EMBL" id="MBB5139840.1"/>
    </source>
</evidence>
<name>A0A840PQ22_9ACTN</name>
<dbReference type="RefSeq" id="WP_185056655.1">
    <property type="nucleotide sequence ID" value="NZ_BAABIX010000041.1"/>
</dbReference>
<evidence type="ECO:0000313" key="2">
    <source>
        <dbReference type="Proteomes" id="UP000578449"/>
    </source>
</evidence>
<dbReference type="EMBL" id="JACHGN010000033">
    <property type="protein sequence ID" value="MBB5139840.1"/>
    <property type="molecule type" value="Genomic_DNA"/>
</dbReference>
<dbReference type="Proteomes" id="UP000578449">
    <property type="component" value="Unassembled WGS sequence"/>
</dbReference>
<sequence length="85" mass="9591">MPKSRTLSSRTGFLWRFPSPEHQVEFFTRCYGPANRAVATLAADLATGLKAEMLDVVKRFNVSGDHTLVLRMDYLEEVIHKPATP</sequence>
<proteinExistence type="predicted"/>